<sequence>MMLKPNTLHLALASAGMYFNFERRVMTTFKPKTKKAVTGLPEVKSLDEIMSENTGLVCAWDLAAE</sequence>
<dbReference type="PATRIC" id="fig|1217668.3.peg.1194"/>
<dbReference type="RefSeq" id="WP_005107084.1">
    <property type="nucleotide sequence ID" value="NZ_KB849836.1"/>
</dbReference>
<gene>
    <name evidence="1" type="ORF">F923_01224</name>
</gene>
<dbReference type="EMBL" id="APQU01000010">
    <property type="protein sequence ID" value="ENW30654.1"/>
    <property type="molecule type" value="Genomic_DNA"/>
</dbReference>
<evidence type="ECO:0000313" key="1">
    <source>
        <dbReference type="EMBL" id="ENW30654.1"/>
    </source>
</evidence>
<evidence type="ECO:0000313" key="2">
    <source>
        <dbReference type="Proteomes" id="UP000018416"/>
    </source>
</evidence>
<proteinExistence type="predicted"/>
<name>N9HN72_ACILW</name>
<accession>N9HN72</accession>
<dbReference type="AlphaFoldDB" id="N9HN72"/>
<dbReference type="Proteomes" id="UP000018416">
    <property type="component" value="Unassembled WGS sequence"/>
</dbReference>
<dbReference type="HOGENOM" id="CLU_2857454_0_0_6"/>
<protein>
    <submittedName>
        <fullName evidence="1">Uncharacterized protein</fullName>
    </submittedName>
</protein>
<organism evidence="1 2">
    <name type="scientific">Acinetobacter lwoffii NIPH 478</name>
    <dbReference type="NCBI Taxonomy" id="1217668"/>
    <lineage>
        <taxon>Bacteria</taxon>
        <taxon>Pseudomonadati</taxon>
        <taxon>Pseudomonadota</taxon>
        <taxon>Gammaproteobacteria</taxon>
        <taxon>Moraxellales</taxon>
        <taxon>Moraxellaceae</taxon>
        <taxon>Acinetobacter</taxon>
    </lineage>
</organism>
<comment type="caution">
    <text evidence="1">The sequence shown here is derived from an EMBL/GenBank/DDBJ whole genome shotgun (WGS) entry which is preliminary data.</text>
</comment>
<reference evidence="1 2" key="1">
    <citation type="submission" date="2013-02" db="EMBL/GenBank/DDBJ databases">
        <title>The Genome Sequence of Acinetobacter lwoffii NIPH 478.</title>
        <authorList>
            <consortium name="The Broad Institute Genome Sequencing Platform"/>
            <consortium name="The Broad Institute Genome Sequencing Center for Infectious Disease"/>
            <person name="Cerqueira G."/>
            <person name="Feldgarden M."/>
            <person name="Courvalin P."/>
            <person name="Perichon B."/>
            <person name="Grillot-Courvalin C."/>
            <person name="Clermont D."/>
            <person name="Rocha E."/>
            <person name="Yoon E.-J."/>
            <person name="Nemec A."/>
            <person name="Walker B."/>
            <person name="Young S.K."/>
            <person name="Zeng Q."/>
            <person name="Gargeya S."/>
            <person name="Fitzgerald M."/>
            <person name="Haas B."/>
            <person name="Abouelleil A."/>
            <person name="Alvarado L."/>
            <person name="Arachchi H.M."/>
            <person name="Berlin A.M."/>
            <person name="Chapman S.B."/>
            <person name="Dewar J."/>
            <person name="Goldberg J."/>
            <person name="Griggs A."/>
            <person name="Gujja S."/>
            <person name="Hansen M."/>
            <person name="Howarth C."/>
            <person name="Imamovic A."/>
            <person name="Larimer J."/>
            <person name="McCowan C."/>
            <person name="Murphy C."/>
            <person name="Neiman D."/>
            <person name="Pearson M."/>
            <person name="Priest M."/>
            <person name="Roberts A."/>
            <person name="Saif S."/>
            <person name="Shea T."/>
            <person name="Sisk P."/>
            <person name="Sykes S."/>
            <person name="Wortman J."/>
            <person name="Nusbaum C."/>
            <person name="Birren B."/>
        </authorList>
    </citation>
    <scope>NUCLEOTIDE SEQUENCE [LARGE SCALE GENOMIC DNA]</scope>
    <source>
        <strain evidence="1 2">NIPH 478</strain>
    </source>
</reference>